<dbReference type="InterPro" id="IPR013563">
    <property type="entry name" value="Oligopep_ABC_C"/>
</dbReference>
<dbReference type="PANTHER" id="PTHR43297:SF2">
    <property type="entry name" value="DIPEPTIDE TRANSPORT ATP-BINDING PROTEIN DPPD"/>
    <property type="match status" value="1"/>
</dbReference>
<dbReference type="PROSITE" id="PS50893">
    <property type="entry name" value="ABC_TRANSPORTER_2"/>
    <property type="match status" value="1"/>
</dbReference>
<evidence type="ECO:0000256" key="7">
    <source>
        <dbReference type="ARBA" id="ARBA00023136"/>
    </source>
</evidence>
<dbReference type="Pfam" id="PF00005">
    <property type="entry name" value="ABC_tran"/>
    <property type="match status" value="1"/>
</dbReference>
<evidence type="ECO:0000256" key="4">
    <source>
        <dbReference type="ARBA" id="ARBA00022475"/>
    </source>
</evidence>
<dbReference type="Proteomes" id="UP000218113">
    <property type="component" value="Unassembled WGS sequence"/>
</dbReference>
<keyword evidence="3" id="KW-0813">Transport</keyword>
<dbReference type="InterPro" id="IPR003593">
    <property type="entry name" value="AAA+_ATPase"/>
</dbReference>
<dbReference type="GO" id="GO:0005886">
    <property type="term" value="C:plasma membrane"/>
    <property type="evidence" value="ECO:0007669"/>
    <property type="project" value="UniProtKB-SubCell"/>
</dbReference>
<evidence type="ECO:0000256" key="2">
    <source>
        <dbReference type="ARBA" id="ARBA00005417"/>
    </source>
</evidence>
<dbReference type="CDD" id="cd03257">
    <property type="entry name" value="ABC_NikE_OppD_transporters"/>
    <property type="match status" value="1"/>
</dbReference>
<feature type="domain" description="ABC transporter" evidence="8">
    <location>
        <begin position="17"/>
        <end position="265"/>
    </location>
</feature>
<dbReference type="InterPro" id="IPR017871">
    <property type="entry name" value="ABC_transporter-like_CS"/>
</dbReference>
<dbReference type="Pfam" id="PF08352">
    <property type="entry name" value="oligo_HPY"/>
    <property type="match status" value="1"/>
</dbReference>
<gene>
    <name evidence="9" type="ORF">COB67_12435</name>
</gene>
<protein>
    <submittedName>
        <fullName evidence="9">Peptide ABC transporter ATP-binding protein</fullName>
    </submittedName>
</protein>
<name>A0A2A4SS16_9DELT</name>
<dbReference type="EMBL" id="NVSR01000136">
    <property type="protein sequence ID" value="PCI23879.1"/>
    <property type="molecule type" value="Genomic_DNA"/>
</dbReference>
<dbReference type="GO" id="GO:0015833">
    <property type="term" value="P:peptide transport"/>
    <property type="evidence" value="ECO:0007669"/>
    <property type="project" value="InterPro"/>
</dbReference>
<dbReference type="GO" id="GO:0005524">
    <property type="term" value="F:ATP binding"/>
    <property type="evidence" value="ECO:0007669"/>
    <property type="project" value="UniProtKB-KW"/>
</dbReference>
<sequence>MAQEKKNNKAQSPLLEVKGVEVAFFLRQGVARAINHIDLIINKGETLGIVGESGCGKSVTAAAIMRLIEEPGKILNGEILLEGVDLLKLSNREMRHIRGNSMAMIFQDPMSGLNPVLSIGKQMCETLILHKGMKKRQALERAEFMLREVGMPNPGDQLKRFPHELSGGMRQRVLIAMALSCEPKLLIADEPTTALDVTIQAQILELMRELQKKYDMAMLMITHDLGVIAEIADKVAVMYAGDVVEQTTVADLFDNPRHPYTKGLMKAIPTMEDKFSKEDRLYNIPGMVPTLLELPPGCRFQTRCPLATKECTLKNPDLLNHEGHLVRCIHA</sequence>
<dbReference type="NCBIfam" id="TIGR01727">
    <property type="entry name" value="oligo_HPY"/>
    <property type="match status" value="1"/>
</dbReference>
<evidence type="ECO:0000256" key="1">
    <source>
        <dbReference type="ARBA" id="ARBA00004202"/>
    </source>
</evidence>
<dbReference type="InterPro" id="IPR050388">
    <property type="entry name" value="ABC_Ni/Peptide_Import"/>
</dbReference>
<dbReference type="InterPro" id="IPR003439">
    <property type="entry name" value="ABC_transporter-like_ATP-bd"/>
</dbReference>
<dbReference type="FunFam" id="3.40.50.300:FF:000016">
    <property type="entry name" value="Oligopeptide ABC transporter ATP-binding component"/>
    <property type="match status" value="1"/>
</dbReference>
<keyword evidence="6 9" id="KW-0067">ATP-binding</keyword>
<keyword evidence="7" id="KW-0472">Membrane</keyword>
<comment type="similarity">
    <text evidence="2">Belongs to the ABC transporter superfamily.</text>
</comment>
<dbReference type="PANTHER" id="PTHR43297">
    <property type="entry name" value="OLIGOPEPTIDE TRANSPORT ATP-BINDING PROTEIN APPD"/>
    <property type="match status" value="1"/>
</dbReference>
<dbReference type="SUPFAM" id="SSF52540">
    <property type="entry name" value="P-loop containing nucleoside triphosphate hydrolases"/>
    <property type="match status" value="1"/>
</dbReference>
<organism evidence="9 10">
    <name type="scientific">SAR324 cluster bacterium</name>
    <dbReference type="NCBI Taxonomy" id="2024889"/>
    <lineage>
        <taxon>Bacteria</taxon>
        <taxon>Deltaproteobacteria</taxon>
        <taxon>SAR324 cluster</taxon>
    </lineage>
</organism>
<dbReference type="PROSITE" id="PS00211">
    <property type="entry name" value="ABC_TRANSPORTER_1"/>
    <property type="match status" value="1"/>
</dbReference>
<evidence type="ECO:0000256" key="3">
    <source>
        <dbReference type="ARBA" id="ARBA00022448"/>
    </source>
</evidence>
<evidence type="ECO:0000313" key="10">
    <source>
        <dbReference type="Proteomes" id="UP000218113"/>
    </source>
</evidence>
<keyword evidence="5" id="KW-0547">Nucleotide-binding</keyword>
<comment type="subcellular location">
    <subcellularLocation>
        <location evidence="1">Cell membrane</location>
        <topology evidence="1">Peripheral membrane protein</topology>
    </subcellularLocation>
</comment>
<proteinExistence type="inferred from homology"/>
<dbReference type="Gene3D" id="3.40.50.300">
    <property type="entry name" value="P-loop containing nucleotide triphosphate hydrolases"/>
    <property type="match status" value="1"/>
</dbReference>
<dbReference type="InterPro" id="IPR027417">
    <property type="entry name" value="P-loop_NTPase"/>
</dbReference>
<dbReference type="AlphaFoldDB" id="A0A2A4SS16"/>
<accession>A0A2A4SS16</accession>
<dbReference type="SMART" id="SM00382">
    <property type="entry name" value="AAA"/>
    <property type="match status" value="1"/>
</dbReference>
<dbReference type="GO" id="GO:0016887">
    <property type="term" value="F:ATP hydrolysis activity"/>
    <property type="evidence" value="ECO:0007669"/>
    <property type="project" value="InterPro"/>
</dbReference>
<evidence type="ECO:0000256" key="5">
    <source>
        <dbReference type="ARBA" id="ARBA00022741"/>
    </source>
</evidence>
<evidence type="ECO:0000256" key="6">
    <source>
        <dbReference type="ARBA" id="ARBA00022840"/>
    </source>
</evidence>
<evidence type="ECO:0000313" key="9">
    <source>
        <dbReference type="EMBL" id="PCI23879.1"/>
    </source>
</evidence>
<evidence type="ECO:0000259" key="8">
    <source>
        <dbReference type="PROSITE" id="PS50893"/>
    </source>
</evidence>
<reference evidence="10" key="1">
    <citation type="submission" date="2017-08" db="EMBL/GenBank/DDBJ databases">
        <title>A dynamic microbial community with high functional redundancy inhabits the cold, oxic subseafloor aquifer.</title>
        <authorList>
            <person name="Tully B.J."/>
            <person name="Wheat C.G."/>
            <person name="Glazer B.T."/>
            <person name="Huber J.A."/>
        </authorList>
    </citation>
    <scope>NUCLEOTIDE SEQUENCE [LARGE SCALE GENOMIC DNA]</scope>
</reference>
<comment type="caution">
    <text evidence="9">The sequence shown here is derived from an EMBL/GenBank/DDBJ whole genome shotgun (WGS) entry which is preliminary data.</text>
</comment>
<keyword evidence="4" id="KW-1003">Cell membrane</keyword>